<sequence length="342" mass="37036">MYREGYQDLSDVEVENLARHEPSADDQARVEAAIDRAIGRYMDARQRRVDPFVRRHFSFRGSLRLHAQALGWDLVRIPLNIAWSLPRFVIAVLGLLAGICGLRTVAAKLAQVPPGLITSLDREIGRLVVTELLELPCDAADSRARDALMAEILADPFLQDLIDARLGGLAGRQADTDFRRRLDLRLAEYGASRTGTSELAGNLMVVLSSQLALGQTAWGSFGAGSAIAASVAKSTAVAGFWLGPVVGSWFYAMVPVVPSTTTVLVSVAGVAMALSVVATFIGTVADPVQARLGWHQRRLRKLLGAVQQDLSRDGPGDFQLREKYVGRVFDVLDYLAAAGRSL</sequence>
<name>A0A917ZPU0_9GAMM</name>
<keyword evidence="1" id="KW-0472">Membrane</keyword>
<evidence type="ECO:0000313" key="2">
    <source>
        <dbReference type="EMBL" id="GGO87181.1"/>
    </source>
</evidence>
<proteinExistence type="predicted"/>
<protein>
    <submittedName>
        <fullName evidence="2">Uncharacterized protein</fullName>
    </submittedName>
</protein>
<keyword evidence="1" id="KW-1133">Transmembrane helix</keyword>
<dbReference type="InterPro" id="IPR046575">
    <property type="entry name" value="DUF6635"/>
</dbReference>
<organism evidence="2 3">
    <name type="scientific">Marinobacterium nitratireducens</name>
    <dbReference type="NCBI Taxonomy" id="518897"/>
    <lineage>
        <taxon>Bacteria</taxon>
        <taxon>Pseudomonadati</taxon>
        <taxon>Pseudomonadota</taxon>
        <taxon>Gammaproteobacteria</taxon>
        <taxon>Oceanospirillales</taxon>
        <taxon>Oceanospirillaceae</taxon>
        <taxon>Marinobacterium</taxon>
    </lineage>
</organism>
<comment type="caution">
    <text evidence="2">The sequence shown here is derived from an EMBL/GenBank/DDBJ whole genome shotgun (WGS) entry which is preliminary data.</text>
</comment>
<accession>A0A917ZPU0</accession>
<feature type="transmembrane region" description="Helical" evidence="1">
    <location>
        <begin position="236"/>
        <end position="257"/>
    </location>
</feature>
<keyword evidence="3" id="KW-1185">Reference proteome</keyword>
<dbReference type="AlphaFoldDB" id="A0A917ZPU0"/>
<reference evidence="2 3" key="1">
    <citation type="journal article" date="2014" name="Int. J. Syst. Evol. Microbiol.">
        <title>Complete genome sequence of Corynebacterium casei LMG S-19264T (=DSM 44701T), isolated from a smear-ripened cheese.</title>
        <authorList>
            <consortium name="US DOE Joint Genome Institute (JGI-PGF)"/>
            <person name="Walter F."/>
            <person name="Albersmeier A."/>
            <person name="Kalinowski J."/>
            <person name="Ruckert C."/>
        </authorList>
    </citation>
    <scope>NUCLEOTIDE SEQUENCE [LARGE SCALE GENOMIC DNA]</scope>
    <source>
        <strain evidence="2 3">CGMCC 1.7286</strain>
    </source>
</reference>
<dbReference type="EMBL" id="BMLT01000012">
    <property type="protein sequence ID" value="GGO87181.1"/>
    <property type="molecule type" value="Genomic_DNA"/>
</dbReference>
<feature type="transmembrane region" description="Helical" evidence="1">
    <location>
        <begin position="81"/>
        <end position="102"/>
    </location>
</feature>
<feature type="transmembrane region" description="Helical" evidence="1">
    <location>
        <begin position="263"/>
        <end position="288"/>
    </location>
</feature>
<keyword evidence="1" id="KW-0812">Transmembrane</keyword>
<evidence type="ECO:0000313" key="3">
    <source>
        <dbReference type="Proteomes" id="UP000599578"/>
    </source>
</evidence>
<dbReference type="Proteomes" id="UP000599578">
    <property type="component" value="Unassembled WGS sequence"/>
</dbReference>
<gene>
    <name evidence="2" type="ORF">GCM10011348_39770</name>
</gene>
<dbReference type="RefSeq" id="WP_188862378.1">
    <property type="nucleotide sequence ID" value="NZ_BMLT01000012.1"/>
</dbReference>
<evidence type="ECO:0000256" key="1">
    <source>
        <dbReference type="SAM" id="Phobius"/>
    </source>
</evidence>
<dbReference type="Pfam" id="PF20340">
    <property type="entry name" value="DUF6635"/>
    <property type="match status" value="2"/>
</dbReference>